<evidence type="ECO:0000313" key="2">
    <source>
        <dbReference type="EMBL" id="OIQ63973.1"/>
    </source>
</evidence>
<accession>A0A1J5PKB1</accession>
<proteinExistence type="predicted"/>
<evidence type="ECO:0000256" key="1">
    <source>
        <dbReference type="SAM" id="MobiDB-lite"/>
    </source>
</evidence>
<organism evidence="2">
    <name type="scientific">mine drainage metagenome</name>
    <dbReference type="NCBI Taxonomy" id="410659"/>
    <lineage>
        <taxon>unclassified sequences</taxon>
        <taxon>metagenomes</taxon>
        <taxon>ecological metagenomes</taxon>
    </lineage>
</organism>
<dbReference type="EMBL" id="MLJW01008528">
    <property type="protein sequence ID" value="OIQ63973.1"/>
    <property type="molecule type" value="Genomic_DNA"/>
</dbReference>
<name>A0A1J5PKB1_9ZZZZ</name>
<reference evidence="2" key="1">
    <citation type="submission" date="2016-10" db="EMBL/GenBank/DDBJ databases">
        <title>Sequence of Gallionella enrichment culture.</title>
        <authorList>
            <person name="Poehlein A."/>
            <person name="Muehling M."/>
            <person name="Daniel R."/>
        </authorList>
    </citation>
    <scope>NUCLEOTIDE SEQUENCE</scope>
</reference>
<protein>
    <submittedName>
        <fullName evidence="2">Uncharacterized protein</fullName>
    </submittedName>
</protein>
<gene>
    <name evidence="2" type="ORF">GALL_544790</name>
</gene>
<dbReference type="AlphaFoldDB" id="A0A1J5PKB1"/>
<sequence>MTALRFGFSVDEVSEAFDLGKVEAAVFQRATGEFSGLGETQARHRGKTMQNGGNGGLAAMKMEFHRRLAGKAVAWREGQNQCLIQHLPVSVPEGAKRALPRRRKRSGQRLTRSKRRRAREAQYRHPGLAACAGQGINRIHFV</sequence>
<comment type="caution">
    <text evidence="2">The sequence shown here is derived from an EMBL/GenBank/DDBJ whole genome shotgun (WGS) entry which is preliminary data.</text>
</comment>
<feature type="region of interest" description="Disordered" evidence="1">
    <location>
        <begin position="94"/>
        <end position="123"/>
    </location>
</feature>
<feature type="compositionally biased region" description="Basic residues" evidence="1">
    <location>
        <begin position="98"/>
        <end position="118"/>
    </location>
</feature>